<evidence type="ECO:0000313" key="4">
    <source>
        <dbReference type="Proteomes" id="UP000266906"/>
    </source>
</evidence>
<dbReference type="AlphaFoldDB" id="A0A3N4R0U4"/>
<evidence type="ECO:0000313" key="3">
    <source>
        <dbReference type="EMBL" id="RPE26948.1"/>
    </source>
</evidence>
<evidence type="ECO:0000256" key="1">
    <source>
        <dbReference type="SAM" id="MobiDB-lite"/>
    </source>
</evidence>
<keyword evidence="3" id="KW-0560">Oxidoreductase</keyword>
<dbReference type="InterPro" id="IPR007138">
    <property type="entry name" value="ABM_dom"/>
</dbReference>
<reference evidence="3 4" key="1">
    <citation type="submission" date="2018-11" db="EMBL/GenBank/DDBJ databases">
        <title>Sequencing the genomes of 1000 actinobacteria strains.</title>
        <authorList>
            <person name="Klenk H.-P."/>
        </authorList>
    </citation>
    <scope>NUCLEOTIDE SEQUENCE [LARGE SCALE GENOMIC DNA]</scope>
    <source>
        <strain evidence="3 4">DSM 44781</strain>
    </source>
</reference>
<dbReference type="SUPFAM" id="SSF54909">
    <property type="entry name" value="Dimeric alpha+beta barrel"/>
    <property type="match status" value="2"/>
</dbReference>
<protein>
    <submittedName>
        <fullName evidence="3">Heme-degrading monooxygenase HmoA</fullName>
    </submittedName>
</protein>
<accession>A0A3N4R0U4</accession>
<gene>
    <name evidence="3" type="ORF">EDD38_7585</name>
</gene>
<evidence type="ECO:0000259" key="2">
    <source>
        <dbReference type="PROSITE" id="PS51725"/>
    </source>
</evidence>
<dbReference type="Proteomes" id="UP000266906">
    <property type="component" value="Unassembled WGS sequence"/>
</dbReference>
<proteinExistence type="predicted"/>
<sequence>MPFISVEDNHLTVLNLFTTDAPEKQDSLIQEMTKIVNAAAYEGWMSSTVHAGVDSPGTANFIQWRSGEDLEKRYAGEEFTHRTMPVFSEITTSIRLLQNEVAYTLTSPALGGKIEIGPHRDDYTVIAVFPVREDGLEEAVDALGRGQEFFTEVPGFRAHVVLRGLRARGLDGSFVVSYSQWDSKEAYDAYRSQAPEEQSEARQSAQNRTRAVVAGVPIINTYTVVHTRAAGE</sequence>
<feature type="domain" description="ABM" evidence="2">
    <location>
        <begin position="123"/>
        <end position="225"/>
    </location>
</feature>
<dbReference type="RefSeq" id="WP_123821729.1">
    <property type="nucleotide sequence ID" value="NZ_JBEYIY010000023.1"/>
</dbReference>
<name>A0A3N4R0U4_9ACTN</name>
<keyword evidence="4" id="KW-1185">Reference proteome</keyword>
<organism evidence="3 4">
    <name type="scientific">Kitasatospora cineracea</name>
    <dbReference type="NCBI Taxonomy" id="88074"/>
    <lineage>
        <taxon>Bacteria</taxon>
        <taxon>Bacillati</taxon>
        <taxon>Actinomycetota</taxon>
        <taxon>Actinomycetes</taxon>
        <taxon>Kitasatosporales</taxon>
        <taxon>Streptomycetaceae</taxon>
        <taxon>Kitasatospora</taxon>
    </lineage>
</organism>
<comment type="caution">
    <text evidence="3">The sequence shown here is derived from an EMBL/GenBank/DDBJ whole genome shotgun (WGS) entry which is preliminary data.</text>
</comment>
<keyword evidence="3" id="KW-0503">Monooxygenase</keyword>
<dbReference type="PROSITE" id="PS51725">
    <property type="entry name" value="ABM"/>
    <property type="match status" value="1"/>
</dbReference>
<dbReference type="Pfam" id="PF03992">
    <property type="entry name" value="ABM"/>
    <property type="match status" value="1"/>
</dbReference>
<feature type="region of interest" description="Disordered" evidence="1">
    <location>
        <begin position="189"/>
        <end position="208"/>
    </location>
</feature>
<dbReference type="InterPro" id="IPR011008">
    <property type="entry name" value="Dimeric_a/b-barrel"/>
</dbReference>
<dbReference type="Gene3D" id="3.30.70.100">
    <property type="match status" value="2"/>
</dbReference>
<dbReference type="GO" id="GO:0004497">
    <property type="term" value="F:monooxygenase activity"/>
    <property type="evidence" value="ECO:0007669"/>
    <property type="project" value="UniProtKB-KW"/>
</dbReference>
<dbReference type="EMBL" id="RKQG01000005">
    <property type="protein sequence ID" value="RPE26948.1"/>
    <property type="molecule type" value="Genomic_DNA"/>
</dbReference>